<dbReference type="Gene3D" id="2.30.30.240">
    <property type="entry name" value="PRC-barrel domain"/>
    <property type="match status" value="1"/>
</dbReference>
<dbReference type="PANTHER" id="PTHR36505:SF1">
    <property type="entry name" value="BLR1072 PROTEIN"/>
    <property type="match status" value="1"/>
</dbReference>
<feature type="domain" description="PRC-barrel" evidence="3">
    <location>
        <begin position="140"/>
        <end position="201"/>
    </location>
</feature>
<dbReference type="Pfam" id="PF05239">
    <property type="entry name" value="PRC"/>
    <property type="match status" value="1"/>
</dbReference>
<feature type="signal peptide" evidence="2">
    <location>
        <begin position="1"/>
        <end position="29"/>
    </location>
</feature>
<gene>
    <name evidence="4" type="ORF">HB662_01905</name>
</gene>
<protein>
    <submittedName>
        <fullName evidence="4">PRC-barrel domain containing protein</fullName>
    </submittedName>
</protein>
<organism evidence="4 5">
    <name type="scientific">Falsiroseomonas frigidaquae</name>
    <dbReference type="NCBI Taxonomy" id="487318"/>
    <lineage>
        <taxon>Bacteria</taxon>
        <taxon>Pseudomonadati</taxon>
        <taxon>Pseudomonadota</taxon>
        <taxon>Alphaproteobacteria</taxon>
        <taxon>Acetobacterales</taxon>
        <taxon>Roseomonadaceae</taxon>
        <taxon>Falsiroseomonas</taxon>
    </lineage>
</organism>
<evidence type="ECO:0000259" key="3">
    <source>
        <dbReference type="Pfam" id="PF05239"/>
    </source>
</evidence>
<keyword evidence="5" id="KW-1185">Reference proteome</keyword>
<feature type="compositionally biased region" description="Low complexity" evidence="1">
    <location>
        <begin position="103"/>
        <end position="126"/>
    </location>
</feature>
<name>A0ABX1ESC2_9PROT</name>
<dbReference type="EMBL" id="JAAVTX010000001">
    <property type="protein sequence ID" value="NKE43514.1"/>
    <property type="molecule type" value="Genomic_DNA"/>
</dbReference>
<evidence type="ECO:0000313" key="4">
    <source>
        <dbReference type="EMBL" id="NKE43514.1"/>
    </source>
</evidence>
<feature type="region of interest" description="Disordered" evidence="1">
    <location>
        <begin position="34"/>
        <end position="134"/>
    </location>
</feature>
<dbReference type="InterPro" id="IPR011033">
    <property type="entry name" value="PRC_barrel-like_sf"/>
</dbReference>
<proteinExistence type="predicted"/>
<dbReference type="InterPro" id="IPR027275">
    <property type="entry name" value="PRC-brl_dom"/>
</dbReference>
<evidence type="ECO:0000313" key="5">
    <source>
        <dbReference type="Proteomes" id="UP000765160"/>
    </source>
</evidence>
<accession>A0ABX1ESC2</accession>
<comment type="caution">
    <text evidence="4">The sequence shown here is derived from an EMBL/GenBank/DDBJ whole genome shotgun (WGS) entry which is preliminary data.</text>
</comment>
<dbReference type="PANTHER" id="PTHR36505">
    <property type="entry name" value="BLR1072 PROTEIN"/>
    <property type="match status" value="1"/>
</dbReference>
<evidence type="ECO:0000256" key="2">
    <source>
        <dbReference type="SAM" id="SignalP"/>
    </source>
</evidence>
<feature type="compositionally biased region" description="Polar residues" evidence="1">
    <location>
        <begin position="52"/>
        <end position="78"/>
    </location>
</feature>
<evidence type="ECO:0000256" key="1">
    <source>
        <dbReference type="SAM" id="MobiDB-lite"/>
    </source>
</evidence>
<dbReference type="RefSeq" id="WP_168046565.1">
    <property type="nucleotide sequence ID" value="NZ_JAATJR010000001.1"/>
</dbReference>
<dbReference type="Proteomes" id="UP000765160">
    <property type="component" value="Unassembled WGS sequence"/>
</dbReference>
<feature type="chain" id="PRO_5045578791" evidence="2">
    <location>
        <begin position="30"/>
        <end position="231"/>
    </location>
</feature>
<keyword evidence="2" id="KW-0732">Signal</keyword>
<dbReference type="SUPFAM" id="SSF50346">
    <property type="entry name" value="PRC-barrel domain"/>
    <property type="match status" value="1"/>
</dbReference>
<reference evidence="4 5" key="1">
    <citation type="submission" date="2020-03" db="EMBL/GenBank/DDBJ databases">
        <title>Roseomonas selenitidurans sp. nov. isolated from soil.</title>
        <authorList>
            <person name="Liu H."/>
        </authorList>
    </citation>
    <scope>NUCLEOTIDE SEQUENCE [LARGE SCALE GENOMIC DNA]</scope>
    <source>
        <strain evidence="4 5">JCM 15073</strain>
    </source>
</reference>
<sequence length="231" mass="23406">MLNSKTFLSMSTAAAIVVAPMLAFGQTAAVPNDARGGMTAQAPADGTPGNPPSTATQRALDSVTGNRTSPDGTGNNPPGTAAGRAIDRATTPDTANTNRGPMGTTATGTAATGTTATGTTATGATTPSLSVDSMSLRESRRASEIIGSNIYNEENNSIGEVDDLIVPQAGAAPVAVISVGGFLGIGAKLVAIPYERLTHDSERNRWVLRGATKESLEGLPSFSYDNAARRG</sequence>